<organism evidence="6 7">
    <name type="scientific">Klenkia terrae</name>
    <dbReference type="NCBI Taxonomy" id="1052259"/>
    <lineage>
        <taxon>Bacteria</taxon>
        <taxon>Bacillati</taxon>
        <taxon>Actinomycetota</taxon>
        <taxon>Actinomycetes</taxon>
        <taxon>Geodermatophilales</taxon>
        <taxon>Geodermatophilaceae</taxon>
        <taxon>Klenkia</taxon>
    </lineage>
</organism>
<comment type="caution">
    <text evidence="6">The sequence shown here is derived from an EMBL/GenBank/DDBJ whole genome shotgun (WGS) entry which is preliminary data.</text>
</comment>
<dbReference type="InterPro" id="IPR029058">
    <property type="entry name" value="AB_hydrolase_fold"/>
</dbReference>
<gene>
    <name evidence="6" type="ORF">UXQ13_17095</name>
</gene>
<name>A0ABU8E980_9ACTN</name>
<dbReference type="RefSeq" id="WP_225233282.1">
    <property type="nucleotide sequence ID" value="NZ_JBAPLV010000020.1"/>
</dbReference>
<evidence type="ECO:0000259" key="5">
    <source>
        <dbReference type="Pfam" id="PF08386"/>
    </source>
</evidence>
<protein>
    <submittedName>
        <fullName evidence="6">Alpha/beta fold hydrolase</fullName>
    </submittedName>
</protein>
<dbReference type="Pfam" id="PF08386">
    <property type="entry name" value="Abhydrolase_4"/>
    <property type="match status" value="1"/>
</dbReference>
<dbReference type="InterPro" id="IPR013595">
    <property type="entry name" value="Pept_S33_TAP-like_C"/>
</dbReference>
<keyword evidence="7" id="KW-1185">Reference proteome</keyword>
<evidence type="ECO:0000313" key="6">
    <source>
        <dbReference type="EMBL" id="MEI4280191.1"/>
    </source>
</evidence>
<proteinExistence type="inferred from homology"/>
<dbReference type="SUPFAM" id="SSF53474">
    <property type="entry name" value="alpha/beta-Hydrolases"/>
    <property type="match status" value="1"/>
</dbReference>
<dbReference type="Proteomes" id="UP001373496">
    <property type="component" value="Unassembled WGS sequence"/>
</dbReference>
<feature type="domain" description="Peptidase S33 tripeptidyl aminopeptidase-like C-terminal" evidence="5">
    <location>
        <begin position="399"/>
        <end position="496"/>
    </location>
</feature>
<dbReference type="PANTHER" id="PTHR43248:SF30">
    <property type="entry name" value="AB HYDROLASE-1 DOMAIN-CONTAINING PROTEIN"/>
    <property type="match status" value="1"/>
</dbReference>
<comment type="similarity">
    <text evidence="1">Belongs to the peptidase S33 family.</text>
</comment>
<keyword evidence="2 6" id="KW-0378">Hydrolase</keyword>
<evidence type="ECO:0000256" key="3">
    <source>
        <dbReference type="SAM" id="SignalP"/>
    </source>
</evidence>
<dbReference type="GO" id="GO:0016787">
    <property type="term" value="F:hydrolase activity"/>
    <property type="evidence" value="ECO:0007669"/>
    <property type="project" value="UniProtKB-KW"/>
</dbReference>
<dbReference type="Pfam" id="PF00561">
    <property type="entry name" value="Abhydrolase_1"/>
    <property type="match status" value="1"/>
</dbReference>
<evidence type="ECO:0000256" key="1">
    <source>
        <dbReference type="ARBA" id="ARBA00010088"/>
    </source>
</evidence>
<dbReference type="Gene3D" id="3.40.50.1820">
    <property type="entry name" value="alpha/beta hydrolase"/>
    <property type="match status" value="1"/>
</dbReference>
<feature type="domain" description="AB hydrolase-1" evidence="4">
    <location>
        <begin position="90"/>
        <end position="268"/>
    </location>
</feature>
<dbReference type="PANTHER" id="PTHR43248">
    <property type="entry name" value="2-SUCCINYL-6-HYDROXY-2,4-CYCLOHEXADIENE-1-CARBOXYLATE SYNTHASE"/>
    <property type="match status" value="1"/>
</dbReference>
<reference evidence="6 7" key="1">
    <citation type="submission" date="2024-03" db="EMBL/GenBank/DDBJ databases">
        <title>Draft genome sequence of Klenkia terrae.</title>
        <authorList>
            <person name="Duangmal K."/>
            <person name="Chantavorakit T."/>
        </authorList>
    </citation>
    <scope>NUCLEOTIDE SEQUENCE [LARGE SCALE GENOMIC DNA]</scope>
    <source>
        <strain evidence="6 7">JCM 17786</strain>
    </source>
</reference>
<feature type="chain" id="PRO_5046591582" evidence="3">
    <location>
        <begin position="24"/>
        <end position="502"/>
    </location>
</feature>
<feature type="signal peptide" evidence="3">
    <location>
        <begin position="1"/>
        <end position="23"/>
    </location>
</feature>
<sequence length="502" mass="52747">MRIRPVLVLVVLLLAGCRIDGTASPAPDGWEFVSEQPCADAGADGASDFSCVTLSVPVDHAQPAGEHWDVTFGVLRAEGERKGVYVTATGGPGSSGLDVADSYAAAFPDDVRQGFDVVFLDQRGIGLSQELRCDDTYYSYSGFVDTSSTPAERDAFADASTGFGEDCFAEAGVDPATAPRYATAQAVEDLEDFRQWLDAPELTLYGESYGTQYVQTYAAAHPDRVAGLLVDGVVDLATDQPEFAVEQAQGQSDVLVATLARCDTNPVCAAVAPGDSLADYDALLARLAADPVTPPGGDPVDDYTLRAAAGSSMGDPYARQEFTDALNDALVGDFAGLDALGNGGYGPTSDFSDALYYAVECQDYDVVPEGGDPRAVLDDWLDAGAAAGVDQLRLSSFYGDVDCLFWPGSTTTPDFARPAPVTDPPYPVMVLNADTDPATPFVGARSVFRDLVPGAGPADAAIVQLYGPHVIYGRGDPCIDEPVDAFITTGQVPAQRVTICTW</sequence>
<evidence type="ECO:0000256" key="2">
    <source>
        <dbReference type="ARBA" id="ARBA00022801"/>
    </source>
</evidence>
<dbReference type="InterPro" id="IPR051601">
    <property type="entry name" value="Serine_prot/Carboxylest_S33"/>
</dbReference>
<evidence type="ECO:0000313" key="7">
    <source>
        <dbReference type="Proteomes" id="UP001373496"/>
    </source>
</evidence>
<dbReference type="EMBL" id="JBAPLV010000020">
    <property type="protein sequence ID" value="MEI4280191.1"/>
    <property type="molecule type" value="Genomic_DNA"/>
</dbReference>
<accession>A0ABU8E980</accession>
<dbReference type="InterPro" id="IPR000073">
    <property type="entry name" value="AB_hydrolase_1"/>
</dbReference>
<evidence type="ECO:0000259" key="4">
    <source>
        <dbReference type="Pfam" id="PF00561"/>
    </source>
</evidence>
<dbReference type="PROSITE" id="PS51257">
    <property type="entry name" value="PROKAR_LIPOPROTEIN"/>
    <property type="match status" value="1"/>
</dbReference>
<keyword evidence="3" id="KW-0732">Signal</keyword>